<dbReference type="GO" id="GO:0005886">
    <property type="term" value="C:plasma membrane"/>
    <property type="evidence" value="ECO:0007669"/>
    <property type="project" value="TreeGrafter"/>
</dbReference>
<dbReference type="InterPro" id="IPR037069">
    <property type="entry name" value="AcylCoA_DH/ox_N_sf"/>
</dbReference>
<evidence type="ECO:0000256" key="3">
    <source>
        <dbReference type="ARBA" id="ARBA00022630"/>
    </source>
</evidence>
<dbReference type="InterPro" id="IPR009075">
    <property type="entry name" value="AcylCo_DH/oxidase_C"/>
</dbReference>
<dbReference type="PANTHER" id="PTHR43292">
    <property type="entry name" value="ACYL-COA DEHYDROGENASE"/>
    <property type="match status" value="1"/>
</dbReference>
<evidence type="ECO:0000256" key="2">
    <source>
        <dbReference type="ARBA" id="ARBA00009347"/>
    </source>
</evidence>
<evidence type="ECO:0000256" key="1">
    <source>
        <dbReference type="ARBA" id="ARBA00001974"/>
    </source>
</evidence>
<evidence type="ECO:0000259" key="7">
    <source>
        <dbReference type="Pfam" id="PF02770"/>
    </source>
</evidence>
<dbReference type="Gene3D" id="1.10.540.10">
    <property type="entry name" value="Acyl-CoA dehydrogenase/oxidase, N-terminal domain"/>
    <property type="match status" value="1"/>
</dbReference>
<dbReference type="Pfam" id="PF00441">
    <property type="entry name" value="Acyl-CoA_dh_1"/>
    <property type="match status" value="1"/>
</dbReference>
<keyword evidence="3" id="KW-0285">Flavoprotein</keyword>
<dbReference type="GO" id="GO:0003995">
    <property type="term" value="F:acyl-CoA dehydrogenase activity"/>
    <property type="evidence" value="ECO:0007669"/>
    <property type="project" value="InterPro"/>
</dbReference>
<evidence type="ECO:0000256" key="5">
    <source>
        <dbReference type="ARBA" id="ARBA00023002"/>
    </source>
</evidence>
<keyword evidence="4" id="KW-0274">FAD</keyword>
<dbReference type="InterPro" id="IPR036250">
    <property type="entry name" value="AcylCo_DH-like_C"/>
</dbReference>
<evidence type="ECO:0000259" key="6">
    <source>
        <dbReference type="Pfam" id="PF00441"/>
    </source>
</evidence>
<dbReference type="SUPFAM" id="SSF56645">
    <property type="entry name" value="Acyl-CoA dehydrogenase NM domain-like"/>
    <property type="match status" value="1"/>
</dbReference>
<dbReference type="SUPFAM" id="SSF47203">
    <property type="entry name" value="Acyl-CoA dehydrogenase C-terminal domain-like"/>
    <property type="match status" value="1"/>
</dbReference>
<dbReference type="InterPro" id="IPR052161">
    <property type="entry name" value="Mycobact_Acyl-CoA_DH"/>
</dbReference>
<evidence type="ECO:0000259" key="8">
    <source>
        <dbReference type="Pfam" id="PF02771"/>
    </source>
</evidence>
<dbReference type="InterPro" id="IPR013786">
    <property type="entry name" value="AcylCoA_DH/ox_N"/>
</dbReference>
<dbReference type="Pfam" id="PF02771">
    <property type="entry name" value="Acyl-CoA_dh_N"/>
    <property type="match status" value="1"/>
</dbReference>
<proteinExistence type="inferred from homology"/>
<feature type="domain" description="Acyl-CoA dehydrogenase/oxidase N-terminal" evidence="8">
    <location>
        <begin position="23"/>
        <end position="134"/>
    </location>
</feature>
<organism evidence="9">
    <name type="scientific">freshwater metagenome</name>
    <dbReference type="NCBI Taxonomy" id="449393"/>
    <lineage>
        <taxon>unclassified sequences</taxon>
        <taxon>metagenomes</taxon>
        <taxon>ecological metagenomes</taxon>
    </lineage>
</organism>
<dbReference type="EMBL" id="CAFAAG010000090">
    <property type="protein sequence ID" value="CAB4797622.1"/>
    <property type="molecule type" value="Genomic_DNA"/>
</dbReference>
<evidence type="ECO:0000313" key="9">
    <source>
        <dbReference type="EMBL" id="CAB4797622.1"/>
    </source>
</evidence>
<dbReference type="GO" id="GO:0050660">
    <property type="term" value="F:flavin adenine dinucleotide binding"/>
    <property type="evidence" value="ECO:0007669"/>
    <property type="project" value="InterPro"/>
</dbReference>
<name>A0A6J6XLH5_9ZZZZ</name>
<dbReference type="InterPro" id="IPR006091">
    <property type="entry name" value="Acyl-CoA_Oxase/DH_mid-dom"/>
</dbReference>
<comment type="cofactor">
    <cofactor evidence="1">
        <name>FAD</name>
        <dbReference type="ChEBI" id="CHEBI:57692"/>
    </cofactor>
</comment>
<dbReference type="Gene3D" id="1.20.140.10">
    <property type="entry name" value="Butyryl-CoA Dehydrogenase, subunit A, domain 3"/>
    <property type="match status" value="1"/>
</dbReference>
<dbReference type="InterPro" id="IPR009100">
    <property type="entry name" value="AcylCoA_DH/oxidase_NM_dom_sf"/>
</dbReference>
<dbReference type="InterPro" id="IPR046373">
    <property type="entry name" value="Acyl-CoA_Oxase/DH_mid-dom_sf"/>
</dbReference>
<dbReference type="AlphaFoldDB" id="A0A6J6XLH5"/>
<feature type="domain" description="Acyl-CoA oxidase/dehydrogenase middle" evidence="7">
    <location>
        <begin position="138"/>
        <end position="230"/>
    </location>
</feature>
<reference evidence="9" key="1">
    <citation type="submission" date="2020-05" db="EMBL/GenBank/DDBJ databases">
        <authorList>
            <person name="Chiriac C."/>
            <person name="Salcher M."/>
            <person name="Ghai R."/>
            <person name="Kavagutti S V."/>
        </authorList>
    </citation>
    <scope>NUCLEOTIDE SEQUENCE</scope>
</reference>
<dbReference type="Pfam" id="PF02770">
    <property type="entry name" value="Acyl-CoA_dh_M"/>
    <property type="match status" value="1"/>
</dbReference>
<dbReference type="InterPro" id="IPR006089">
    <property type="entry name" value="Acyl-CoA_DH_CS"/>
</dbReference>
<comment type="similarity">
    <text evidence="2">Belongs to the acyl-CoA dehydrogenase family.</text>
</comment>
<gene>
    <name evidence="9" type="ORF">UFOPK2975_01067</name>
</gene>
<dbReference type="PROSITE" id="PS00072">
    <property type="entry name" value="ACYL_COA_DH_1"/>
    <property type="match status" value="1"/>
</dbReference>
<dbReference type="FunFam" id="2.40.110.10:FF:000002">
    <property type="entry name" value="Acyl-CoA dehydrogenase fadE12"/>
    <property type="match status" value="1"/>
</dbReference>
<keyword evidence="5" id="KW-0560">Oxidoreductase</keyword>
<dbReference type="PANTHER" id="PTHR43292:SF4">
    <property type="entry name" value="ACYL-COA DEHYDROGENASE FADE34"/>
    <property type="match status" value="1"/>
</dbReference>
<feature type="domain" description="Acyl-CoA dehydrogenase/oxidase C-terminal" evidence="6">
    <location>
        <begin position="247"/>
        <end position="377"/>
    </location>
</feature>
<dbReference type="Gene3D" id="2.40.110.10">
    <property type="entry name" value="Butyryl-CoA Dehydrogenase, subunit A, domain 2"/>
    <property type="match status" value="1"/>
</dbReference>
<sequence length="393" mass="43408">MFQHGDDALRPPTIIKMDFQWAPEHVALRTRAREIAQDAVKRYGRFNDTWMNGYSKEFSAELGALGWIGMTWPTEFGGGGRPAIERLIIAEEMIAAGAPIAASWFADRQMGPALIAYGSKQQQDEFLPNMLAGKTTWCIGMSEPNAGSDLASLKTFAQDDGDEWVINGQKIWTSFGEVADYCYLICRTSTDGPPHAGISEIIVPMNTPGIDIRPIKDMTTNSHFCEVFYTDARVPKANLVGVQGGAFAQTMRQLEHERGGIDRLVSNKALYDMARKRADTTNKVVRQEIANIEIGYRIGRILVIRETLRQAPAGFSAATKCFCTELETRISNFVFNTLGMDATLWDDVTQGLAYASGYTIMGGTSNVMRNILGERVLGLPKEPPAQKVQPAHN</sequence>
<accession>A0A6J6XLH5</accession>
<protein>
    <submittedName>
        <fullName evidence="9">Unannotated protein</fullName>
    </submittedName>
</protein>
<evidence type="ECO:0000256" key="4">
    <source>
        <dbReference type="ARBA" id="ARBA00022827"/>
    </source>
</evidence>